<dbReference type="AlphaFoldDB" id="A0A9D1GA63"/>
<dbReference type="SUPFAM" id="SSF52833">
    <property type="entry name" value="Thioredoxin-like"/>
    <property type="match status" value="2"/>
</dbReference>
<dbReference type="Gene3D" id="3.40.30.10">
    <property type="entry name" value="Glutaredoxin"/>
    <property type="match status" value="2"/>
</dbReference>
<evidence type="ECO:0000313" key="2">
    <source>
        <dbReference type="EMBL" id="HIT17901.1"/>
    </source>
</evidence>
<dbReference type="Proteomes" id="UP000886893">
    <property type="component" value="Unassembled WGS sequence"/>
</dbReference>
<keyword evidence="1" id="KW-0732">Signal</keyword>
<dbReference type="InterPro" id="IPR046698">
    <property type="entry name" value="PedC-like"/>
</dbReference>
<proteinExistence type="predicted"/>
<feature type="signal peptide" evidence="1">
    <location>
        <begin position="1"/>
        <end position="21"/>
    </location>
</feature>
<dbReference type="CDD" id="cd02947">
    <property type="entry name" value="TRX_family"/>
    <property type="match status" value="1"/>
</dbReference>
<name>A0A9D1GA63_9FIRM</name>
<feature type="chain" id="PRO_5038580595" description="Thioredoxin" evidence="1">
    <location>
        <begin position="22"/>
        <end position="307"/>
    </location>
</feature>
<reference evidence="2" key="2">
    <citation type="journal article" date="2021" name="PeerJ">
        <title>Extensive microbial diversity within the chicken gut microbiome revealed by metagenomics and culture.</title>
        <authorList>
            <person name="Gilroy R."/>
            <person name="Ravi A."/>
            <person name="Getino M."/>
            <person name="Pursley I."/>
            <person name="Horton D.L."/>
            <person name="Alikhan N.F."/>
            <person name="Baker D."/>
            <person name="Gharbi K."/>
            <person name="Hall N."/>
            <person name="Watson M."/>
            <person name="Adriaenssens E.M."/>
            <person name="Foster-Nyarko E."/>
            <person name="Jarju S."/>
            <person name="Secka A."/>
            <person name="Antonio M."/>
            <person name="Oren A."/>
            <person name="Chaudhuri R.R."/>
            <person name="La Ragione R."/>
            <person name="Hildebrand F."/>
            <person name="Pallen M.J."/>
        </authorList>
    </citation>
    <scope>NUCLEOTIDE SEQUENCE</scope>
    <source>
        <strain evidence="2">14508</strain>
    </source>
</reference>
<evidence type="ECO:0000256" key="1">
    <source>
        <dbReference type="SAM" id="SignalP"/>
    </source>
</evidence>
<dbReference type="PROSITE" id="PS51257">
    <property type="entry name" value="PROKAR_LIPOPROTEIN"/>
    <property type="match status" value="1"/>
</dbReference>
<dbReference type="Pfam" id="PF20207">
    <property type="entry name" value="DUF6568"/>
    <property type="match status" value="1"/>
</dbReference>
<organism evidence="2 3">
    <name type="scientific">Candidatus Caccosoma faecigallinarum</name>
    <dbReference type="NCBI Taxonomy" id="2840720"/>
    <lineage>
        <taxon>Bacteria</taxon>
        <taxon>Bacillati</taxon>
        <taxon>Bacillota</taxon>
        <taxon>Bacillota incertae sedis</taxon>
        <taxon>Candidatus Caccosoma</taxon>
    </lineage>
</organism>
<dbReference type="InterPro" id="IPR036249">
    <property type="entry name" value="Thioredoxin-like_sf"/>
</dbReference>
<evidence type="ECO:0008006" key="4">
    <source>
        <dbReference type="Google" id="ProtNLM"/>
    </source>
</evidence>
<accession>A0A9D1GA63</accession>
<reference evidence="2" key="1">
    <citation type="submission" date="2020-10" db="EMBL/GenBank/DDBJ databases">
        <authorList>
            <person name="Gilroy R."/>
        </authorList>
    </citation>
    <scope>NUCLEOTIDE SEQUENCE</scope>
    <source>
        <strain evidence="2">14508</strain>
    </source>
</reference>
<evidence type="ECO:0000313" key="3">
    <source>
        <dbReference type="Proteomes" id="UP000886893"/>
    </source>
</evidence>
<protein>
    <recommendedName>
        <fullName evidence="4">Thioredoxin</fullName>
    </recommendedName>
</protein>
<comment type="caution">
    <text evidence="2">The sequence shown here is derived from an EMBL/GenBank/DDBJ whole genome shotgun (WGS) entry which is preliminary data.</text>
</comment>
<gene>
    <name evidence="2" type="ORF">IAD04_05985</name>
</gene>
<dbReference type="EMBL" id="DVKI01000189">
    <property type="protein sequence ID" value="HIT17901.1"/>
    <property type="molecule type" value="Genomic_DNA"/>
</dbReference>
<sequence length="307" mass="35738">MKKIWMALLSFLLVFTVSSCKKDNVDKFLLEGKEGLETSVELSVEDFDAMMDDDESFAFFVHSSMCNSCRAFKNDALNLFITQTKSVIYQVDAGEIFDSKYEKELDVEYTPTFYVIINGKVEEKEVYDNKNEMFTSAAGLENYLKEYAYLPTLIELSEAQLDAKISNNESFVIYFGWYLCGDCQKMDQRVLNQYLIHQMKGKILYYFETHDYITTANTENDLWVPFTQKYHLDETPLEAGKVPTIQVYENGSIVEDFVYANDTQDENNVITKSFYEDLVGQTMTEEELLSYYDEKLLELLNRLYQNA</sequence>